<reference evidence="1 2" key="1">
    <citation type="submission" date="2016-10" db="EMBL/GenBank/DDBJ databases">
        <authorList>
            <person name="de Groot N.N."/>
        </authorList>
    </citation>
    <scope>NUCLEOTIDE SEQUENCE [LARGE SCALE GENOMIC DNA]</scope>
    <source>
        <strain evidence="1 2">DSM 43941</strain>
    </source>
</reference>
<organism evidence="1 2">
    <name type="scientific">Actinoplanes derwentensis</name>
    <dbReference type="NCBI Taxonomy" id="113562"/>
    <lineage>
        <taxon>Bacteria</taxon>
        <taxon>Bacillati</taxon>
        <taxon>Actinomycetota</taxon>
        <taxon>Actinomycetes</taxon>
        <taxon>Micromonosporales</taxon>
        <taxon>Micromonosporaceae</taxon>
        <taxon>Actinoplanes</taxon>
    </lineage>
</organism>
<dbReference type="AlphaFoldDB" id="A0A1H1WCA0"/>
<protein>
    <submittedName>
        <fullName evidence="1">Uncharacterized protein</fullName>
    </submittedName>
</protein>
<dbReference type="Proteomes" id="UP000198688">
    <property type="component" value="Chromosome I"/>
</dbReference>
<name>A0A1H1WCA0_9ACTN</name>
<evidence type="ECO:0000313" key="2">
    <source>
        <dbReference type="Proteomes" id="UP000198688"/>
    </source>
</evidence>
<dbReference type="EMBL" id="LT629758">
    <property type="protein sequence ID" value="SDS94857.1"/>
    <property type="molecule type" value="Genomic_DNA"/>
</dbReference>
<gene>
    <name evidence="1" type="ORF">SAMN04489716_2060</name>
</gene>
<keyword evidence="2" id="KW-1185">Reference proteome</keyword>
<evidence type="ECO:0000313" key="1">
    <source>
        <dbReference type="EMBL" id="SDS94857.1"/>
    </source>
</evidence>
<accession>A0A1H1WCA0</accession>
<sequence length="48" mass="5622">MVDQVTRRSDFDRLKTPAPAATVQRFKNHVAHRRALREQLVEVRVEHG</sequence>
<proteinExistence type="predicted"/>
<dbReference type="STRING" id="113562.SAMN04489716_2060"/>